<keyword evidence="2" id="KW-1185">Reference proteome</keyword>
<gene>
    <name evidence="1" type="ORF">P171DRAFT_497471</name>
</gene>
<dbReference type="Proteomes" id="UP000799764">
    <property type="component" value="Unassembled WGS sequence"/>
</dbReference>
<protein>
    <submittedName>
        <fullName evidence="1">Uncharacterized protein</fullName>
    </submittedName>
</protein>
<evidence type="ECO:0000313" key="2">
    <source>
        <dbReference type="Proteomes" id="UP000799764"/>
    </source>
</evidence>
<comment type="caution">
    <text evidence="1">The sequence shown here is derived from an EMBL/GenBank/DDBJ whole genome shotgun (WGS) entry which is preliminary data.</text>
</comment>
<organism evidence="1 2">
    <name type="scientific">Karstenula rhodostoma CBS 690.94</name>
    <dbReference type="NCBI Taxonomy" id="1392251"/>
    <lineage>
        <taxon>Eukaryota</taxon>
        <taxon>Fungi</taxon>
        <taxon>Dikarya</taxon>
        <taxon>Ascomycota</taxon>
        <taxon>Pezizomycotina</taxon>
        <taxon>Dothideomycetes</taxon>
        <taxon>Pleosporomycetidae</taxon>
        <taxon>Pleosporales</taxon>
        <taxon>Massarineae</taxon>
        <taxon>Didymosphaeriaceae</taxon>
        <taxon>Karstenula</taxon>
    </lineage>
</organism>
<accession>A0A9P4PCL5</accession>
<dbReference type="AlphaFoldDB" id="A0A9P4PCL5"/>
<evidence type="ECO:0000313" key="1">
    <source>
        <dbReference type="EMBL" id="KAF2442539.1"/>
    </source>
</evidence>
<sequence>MELLRQVPLSNGGSRFEARAFAAMYHLPFVVRSAEFANVDGVLDCKTARRRSNACMHIDPASPATSFADRFYAMTRRASAHPSDPGLCTLVPFDVKGSASHKLHNQKYKTTLDQRRHTAFYICFCAADPKSVEVIPNGLAGLAGEQVPSGGHAAVTRLCEALVTPCACHFLNPCNTLYSMLLELLPVALNNIRACVLD</sequence>
<name>A0A9P4PCL5_9PLEO</name>
<reference evidence="1" key="1">
    <citation type="journal article" date="2020" name="Stud. Mycol.">
        <title>101 Dothideomycetes genomes: a test case for predicting lifestyles and emergence of pathogens.</title>
        <authorList>
            <person name="Haridas S."/>
            <person name="Albert R."/>
            <person name="Binder M."/>
            <person name="Bloem J."/>
            <person name="Labutti K."/>
            <person name="Salamov A."/>
            <person name="Andreopoulos B."/>
            <person name="Baker S."/>
            <person name="Barry K."/>
            <person name="Bills G."/>
            <person name="Bluhm B."/>
            <person name="Cannon C."/>
            <person name="Castanera R."/>
            <person name="Culley D."/>
            <person name="Daum C."/>
            <person name="Ezra D."/>
            <person name="Gonzalez J."/>
            <person name="Henrissat B."/>
            <person name="Kuo A."/>
            <person name="Liang C."/>
            <person name="Lipzen A."/>
            <person name="Lutzoni F."/>
            <person name="Magnuson J."/>
            <person name="Mondo S."/>
            <person name="Nolan M."/>
            <person name="Ohm R."/>
            <person name="Pangilinan J."/>
            <person name="Park H.-J."/>
            <person name="Ramirez L."/>
            <person name="Alfaro M."/>
            <person name="Sun H."/>
            <person name="Tritt A."/>
            <person name="Yoshinaga Y."/>
            <person name="Zwiers L.-H."/>
            <person name="Turgeon B."/>
            <person name="Goodwin S."/>
            <person name="Spatafora J."/>
            <person name="Crous P."/>
            <person name="Grigoriev I."/>
        </authorList>
    </citation>
    <scope>NUCLEOTIDE SEQUENCE</scope>
    <source>
        <strain evidence="1">CBS 690.94</strain>
    </source>
</reference>
<dbReference type="OrthoDB" id="3659804at2759"/>
<proteinExistence type="predicted"/>
<dbReference type="EMBL" id="MU001504">
    <property type="protein sequence ID" value="KAF2442539.1"/>
    <property type="molecule type" value="Genomic_DNA"/>
</dbReference>